<keyword evidence="8" id="KW-1185">Reference proteome</keyword>
<accession>A0A8D2ESU7</accession>
<dbReference type="PANTHER" id="PTHR13149:SF0">
    <property type="entry name" value="VACUOLAR PROTEIN-SORTING-ASSOCIATED PROTEIN 25"/>
    <property type="match status" value="1"/>
</dbReference>
<protein>
    <recommendedName>
        <fullName evidence="2">Vacuolar protein-sorting-associated protein 25</fullName>
    </recommendedName>
    <alternativeName>
        <fullName evidence="5">ESCRT-II complex subunit VPS25</fullName>
    </alternativeName>
</protein>
<feature type="signal peptide" evidence="6">
    <location>
        <begin position="1"/>
        <end position="19"/>
    </location>
</feature>
<dbReference type="PANTHER" id="PTHR13149">
    <property type="entry name" value="VACUOLAR PROTEIN SORTING-ASSOCIATED PROTEIN VPS25"/>
    <property type="match status" value="1"/>
</dbReference>
<evidence type="ECO:0000256" key="3">
    <source>
        <dbReference type="ARBA" id="ARBA00022448"/>
    </source>
</evidence>
<keyword evidence="3" id="KW-0813">Transport</keyword>
<dbReference type="Proteomes" id="UP000694411">
    <property type="component" value="Chromosome 1"/>
</dbReference>
<dbReference type="InterPro" id="IPR036388">
    <property type="entry name" value="WH-like_DNA-bd_sf"/>
</dbReference>
<evidence type="ECO:0000256" key="2">
    <source>
        <dbReference type="ARBA" id="ARBA00017934"/>
    </source>
</evidence>
<name>A0A8D2ESU7_THEGE</name>
<reference evidence="7" key="2">
    <citation type="submission" date="2025-08" db="UniProtKB">
        <authorList>
            <consortium name="Ensembl"/>
        </authorList>
    </citation>
    <scope>IDENTIFICATION</scope>
</reference>
<keyword evidence="4" id="KW-0653">Protein transport</keyword>
<dbReference type="Pfam" id="PF05871">
    <property type="entry name" value="ESCRT-II"/>
    <property type="match status" value="1"/>
</dbReference>
<proteinExistence type="inferred from homology"/>
<dbReference type="GO" id="GO:0000814">
    <property type="term" value="C:ESCRT II complex"/>
    <property type="evidence" value="ECO:0007669"/>
    <property type="project" value="InterPro"/>
</dbReference>
<evidence type="ECO:0000256" key="4">
    <source>
        <dbReference type="ARBA" id="ARBA00022927"/>
    </source>
</evidence>
<reference evidence="7" key="3">
    <citation type="submission" date="2025-09" db="UniProtKB">
        <authorList>
            <consortium name="Ensembl"/>
        </authorList>
    </citation>
    <scope>IDENTIFICATION</scope>
</reference>
<dbReference type="Gene3D" id="1.10.10.10">
    <property type="entry name" value="Winged helix-like DNA-binding domain superfamily/Winged helix DNA-binding domain"/>
    <property type="match status" value="1"/>
</dbReference>
<dbReference type="SUPFAM" id="SSF46785">
    <property type="entry name" value="Winged helix' DNA-binding domain"/>
    <property type="match status" value="2"/>
</dbReference>
<evidence type="ECO:0000256" key="1">
    <source>
        <dbReference type="ARBA" id="ARBA00009674"/>
    </source>
</evidence>
<dbReference type="Gene3D" id="1.10.10.570">
    <property type="entry name" value="Winged helix' DNA-binding domain. Chain C. Domain 1"/>
    <property type="match status" value="1"/>
</dbReference>
<evidence type="ECO:0000313" key="8">
    <source>
        <dbReference type="Proteomes" id="UP000694411"/>
    </source>
</evidence>
<dbReference type="InterPro" id="IPR014041">
    <property type="entry name" value="ESCRT-II_cplx_Vps25-sub_N"/>
</dbReference>
<organism evidence="7 8">
    <name type="scientific">Theropithecus gelada</name>
    <name type="common">Gelada baboon</name>
    <dbReference type="NCBI Taxonomy" id="9565"/>
    <lineage>
        <taxon>Eukaryota</taxon>
        <taxon>Metazoa</taxon>
        <taxon>Chordata</taxon>
        <taxon>Craniata</taxon>
        <taxon>Vertebrata</taxon>
        <taxon>Euteleostomi</taxon>
        <taxon>Mammalia</taxon>
        <taxon>Eutheria</taxon>
        <taxon>Euarchontoglires</taxon>
        <taxon>Primates</taxon>
        <taxon>Haplorrhini</taxon>
        <taxon>Catarrhini</taxon>
        <taxon>Cercopithecidae</taxon>
        <taxon>Cercopithecinae</taxon>
        <taxon>Theropithecus</taxon>
    </lineage>
</organism>
<dbReference type="AlphaFoldDB" id="A0A8D2ESU7"/>
<reference evidence="7" key="1">
    <citation type="submission" date="2018-05" db="EMBL/GenBank/DDBJ databases">
        <title>Whole genome of Theropithecus gelada.</title>
        <authorList>
            <person name="Chiou K.L."/>
            <person name="Snyder-Mackler N."/>
        </authorList>
    </citation>
    <scope>NUCLEOTIDE SEQUENCE [LARGE SCALE GENOMIC DNA]</scope>
</reference>
<sequence length="174" mass="20293">MVMNFKWLWQYRFLPFTLQLNMATWQKQLATWCSLVLSICCLHKQSSVMAVDAQEILLFSTVKLWKLPVGSVQVVLEELRKNGNLQWLDKSKSSFLIVWQRPEEGGKLIYQWVSRSGQNNSILSLYELTNREDIENKLFHGLKEAFCGLCDLQLIPQTYKRSVETTLNISMLTN</sequence>
<feature type="chain" id="PRO_5034878963" description="Vacuolar protein-sorting-associated protein 25" evidence="6">
    <location>
        <begin position="20"/>
        <end position="174"/>
    </location>
</feature>
<keyword evidence="6" id="KW-0732">Signal</keyword>
<comment type="similarity">
    <text evidence="1">Belongs to the VPS25 family.</text>
</comment>
<dbReference type="GO" id="GO:0005198">
    <property type="term" value="F:structural molecule activity"/>
    <property type="evidence" value="ECO:0007669"/>
    <property type="project" value="TreeGrafter"/>
</dbReference>
<evidence type="ECO:0000313" key="7">
    <source>
        <dbReference type="Ensembl" id="ENSTGEP00000009833.1"/>
    </source>
</evidence>
<evidence type="ECO:0000256" key="5">
    <source>
        <dbReference type="ARBA" id="ARBA00030094"/>
    </source>
</evidence>
<dbReference type="Ensembl" id="ENSTGET00000011861.1">
    <property type="protein sequence ID" value="ENSTGEP00000009833.1"/>
    <property type="gene ID" value="ENSTGEG00000008094.1"/>
</dbReference>
<dbReference type="InterPro" id="IPR036390">
    <property type="entry name" value="WH_DNA-bd_sf"/>
</dbReference>
<dbReference type="GO" id="GO:0042803">
    <property type="term" value="F:protein homodimerization activity"/>
    <property type="evidence" value="ECO:0007669"/>
    <property type="project" value="TreeGrafter"/>
</dbReference>
<dbReference type="InterPro" id="IPR008570">
    <property type="entry name" value="ESCRT-II_cplx_Vps25-sub"/>
</dbReference>
<evidence type="ECO:0000256" key="6">
    <source>
        <dbReference type="SAM" id="SignalP"/>
    </source>
</evidence>
<dbReference type="GO" id="GO:0043328">
    <property type="term" value="P:protein transport to vacuole involved in ubiquitin-dependent protein catabolic process via the multivesicular body sorting pathway"/>
    <property type="evidence" value="ECO:0007669"/>
    <property type="project" value="TreeGrafter"/>
</dbReference>